<protein>
    <recommendedName>
        <fullName evidence="5">Low temperature requirement A</fullName>
    </recommendedName>
</protein>
<dbReference type="GeneID" id="28736448"/>
<sequence>MKLSHIISRGSVSEPTEYYTLRKHTPWVASPLEKIPGSQGTETPPTQTEGKHTDGQHHGLHFHHQHDPDTPHFKHHHESSTVELFYDLFFVANLATFTANHEITDAKSLKNYVGFFTILWFTWLQTSLFDVRFATDSALNRLCKAVSFGVMTGFAITGAIYDTADVGENLKAFKALALILMVSRLALVAQYGLVLWYVKEYRRTHIPILATMATLLVAAFIYLGTFWGFKEGLAGDSFPIQHSGEYTYVAYYVVAVFEAFSVIVISCIWRIVSFKHTHLVERIGLLTLIIMGEGIIGMTKSVSKIIQNSSAISSRDIGIIISAVLLIYFIWVLYFDQIENDRFGTIRQQVWALLHFPLHVAILLTVEGSTALIIWNIICQIDDKWWAYENIFLPVDDNNNYDFAKFESAEAVVEYMNKSIETISTYFKPGTLDEYMNYNTTEGFEMITDPELKFDSPDWVGNASNVIYEIFIGVENAFFSSFQIEAPERSNSQGSAASNESAADAEFDESVNENSAIYNIFVTVYEYFPIAAGVFLIILAILFWFGKTKKTRGEWGSIGVRAFFGSGLTLMALGPYFGPQSSSDAFFYGPWAIPVVMLTFFVVIVLDNALVWWWNNTVERRNSAGGTRGEPVVLKTSNHARGDSSEGSVV</sequence>
<feature type="compositionally biased region" description="Polar residues" evidence="1">
    <location>
        <begin position="635"/>
        <end position="650"/>
    </location>
</feature>
<dbReference type="EMBL" id="LFJN01000001">
    <property type="protein sequence ID" value="KPI45488.1"/>
    <property type="molecule type" value="Genomic_DNA"/>
</dbReference>
<dbReference type="PANTHER" id="PTHR42101:SF1">
    <property type="entry name" value="LOW TEMPERATURE REQUIREMENT A"/>
    <property type="match status" value="1"/>
</dbReference>
<dbReference type="RefSeq" id="XP_018005451.1">
    <property type="nucleotide sequence ID" value="XM_018144578.1"/>
</dbReference>
<feature type="compositionally biased region" description="Polar residues" evidence="1">
    <location>
        <begin position="38"/>
        <end position="48"/>
    </location>
</feature>
<feature type="transmembrane region" description="Helical" evidence="2">
    <location>
        <begin position="558"/>
        <end position="579"/>
    </location>
</feature>
<feature type="transmembrane region" description="Helical" evidence="2">
    <location>
        <begin position="317"/>
        <end position="335"/>
    </location>
</feature>
<accession>A0A0N0NRU1</accession>
<dbReference type="AlphaFoldDB" id="A0A0N0NRU1"/>
<feature type="region of interest" description="Disordered" evidence="1">
    <location>
        <begin position="623"/>
        <end position="650"/>
    </location>
</feature>
<gene>
    <name evidence="3" type="ORF">AB675_443</name>
</gene>
<comment type="caution">
    <text evidence="3">The sequence shown here is derived from an EMBL/GenBank/DDBJ whole genome shotgun (WGS) entry which is preliminary data.</text>
</comment>
<name>A0A0N0NRU1_9EURO</name>
<feature type="transmembrane region" description="Helical" evidence="2">
    <location>
        <begin position="249"/>
        <end position="272"/>
    </location>
</feature>
<dbReference type="InterPro" id="IPR010640">
    <property type="entry name" value="Low_temperature_requirement_A"/>
</dbReference>
<dbReference type="VEuPathDB" id="FungiDB:AB675_443"/>
<feature type="transmembrane region" description="Helical" evidence="2">
    <location>
        <begin position="527"/>
        <end position="546"/>
    </location>
</feature>
<dbReference type="OrthoDB" id="3177213at2759"/>
<evidence type="ECO:0008006" key="5">
    <source>
        <dbReference type="Google" id="ProtNLM"/>
    </source>
</evidence>
<organism evidence="3 4">
    <name type="scientific">Cyphellophora attinorum</name>
    <dbReference type="NCBI Taxonomy" id="1664694"/>
    <lineage>
        <taxon>Eukaryota</taxon>
        <taxon>Fungi</taxon>
        <taxon>Dikarya</taxon>
        <taxon>Ascomycota</taxon>
        <taxon>Pezizomycotina</taxon>
        <taxon>Eurotiomycetes</taxon>
        <taxon>Chaetothyriomycetidae</taxon>
        <taxon>Chaetothyriales</taxon>
        <taxon>Cyphellophoraceae</taxon>
        <taxon>Cyphellophora</taxon>
    </lineage>
</organism>
<feature type="region of interest" description="Disordered" evidence="1">
    <location>
        <begin position="31"/>
        <end position="75"/>
    </location>
</feature>
<reference evidence="3 4" key="1">
    <citation type="submission" date="2015-06" db="EMBL/GenBank/DDBJ databases">
        <title>Draft genome of the ant-associated black yeast Phialophora attae CBS 131958.</title>
        <authorList>
            <person name="Moreno L.F."/>
            <person name="Stielow B.J."/>
            <person name="de Hoog S."/>
            <person name="Vicente V.A."/>
            <person name="Weiss V.A."/>
            <person name="de Vries M."/>
            <person name="Cruz L.M."/>
            <person name="Souza E.M."/>
        </authorList>
    </citation>
    <scope>NUCLEOTIDE SEQUENCE [LARGE SCALE GENOMIC DNA]</scope>
    <source>
        <strain evidence="3 4">CBS 131958</strain>
    </source>
</reference>
<dbReference type="PANTHER" id="PTHR42101">
    <property type="entry name" value="CHROMOSOME 16, WHOLE GENOME SHOTGUN SEQUENCE"/>
    <property type="match status" value="1"/>
</dbReference>
<keyword evidence="2" id="KW-0812">Transmembrane</keyword>
<evidence type="ECO:0000313" key="3">
    <source>
        <dbReference type="EMBL" id="KPI45488.1"/>
    </source>
</evidence>
<evidence type="ECO:0000256" key="2">
    <source>
        <dbReference type="SAM" id="Phobius"/>
    </source>
</evidence>
<feature type="transmembrane region" description="Helical" evidence="2">
    <location>
        <begin position="356"/>
        <end position="378"/>
    </location>
</feature>
<proteinExistence type="predicted"/>
<dbReference type="Pfam" id="PF06772">
    <property type="entry name" value="LtrA"/>
    <property type="match status" value="1"/>
</dbReference>
<keyword evidence="2" id="KW-0472">Membrane</keyword>
<keyword evidence="2" id="KW-1133">Transmembrane helix</keyword>
<feature type="transmembrane region" description="Helical" evidence="2">
    <location>
        <begin position="208"/>
        <end position="229"/>
    </location>
</feature>
<evidence type="ECO:0000256" key="1">
    <source>
        <dbReference type="SAM" id="MobiDB-lite"/>
    </source>
</evidence>
<feature type="transmembrane region" description="Helical" evidence="2">
    <location>
        <begin position="279"/>
        <end position="297"/>
    </location>
</feature>
<feature type="transmembrane region" description="Helical" evidence="2">
    <location>
        <begin position="173"/>
        <end position="196"/>
    </location>
</feature>
<dbReference type="Proteomes" id="UP000038010">
    <property type="component" value="Unassembled WGS sequence"/>
</dbReference>
<dbReference type="STRING" id="1664694.A0A0N0NRU1"/>
<feature type="transmembrane region" description="Helical" evidence="2">
    <location>
        <begin position="142"/>
        <end position="161"/>
    </location>
</feature>
<keyword evidence="4" id="KW-1185">Reference proteome</keyword>
<feature type="transmembrane region" description="Helical" evidence="2">
    <location>
        <begin position="591"/>
        <end position="614"/>
    </location>
</feature>
<evidence type="ECO:0000313" key="4">
    <source>
        <dbReference type="Proteomes" id="UP000038010"/>
    </source>
</evidence>